<comment type="subcellular location">
    <subcellularLocation>
        <location evidence="1">Cell outer membrane</location>
        <topology evidence="1">Multi-pass membrane protein</topology>
    </subcellularLocation>
</comment>
<dbReference type="PANTHER" id="PTHR34501">
    <property type="entry name" value="PROTEIN YDDL-RELATED"/>
    <property type="match status" value="1"/>
</dbReference>
<feature type="chain" id="PRO_5028983544" evidence="11">
    <location>
        <begin position="32"/>
        <end position="324"/>
    </location>
</feature>
<organism evidence="13 14">
    <name type="scientific">Paenacidovorax monticola</name>
    <dbReference type="NCBI Taxonomy" id="1926868"/>
    <lineage>
        <taxon>Bacteria</taxon>
        <taxon>Pseudomonadati</taxon>
        <taxon>Pseudomonadota</taxon>
        <taxon>Betaproteobacteria</taxon>
        <taxon>Burkholderiales</taxon>
        <taxon>Comamonadaceae</taxon>
        <taxon>Paenacidovorax</taxon>
    </lineage>
</organism>
<dbReference type="GO" id="GO:0015288">
    <property type="term" value="F:porin activity"/>
    <property type="evidence" value="ECO:0007669"/>
    <property type="project" value="UniProtKB-KW"/>
</dbReference>
<evidence type="ECO:0000256" key="7">
    <source>
        <dbReference type="ARBA" id="ARBA00023065"/>
    </source>
</evidence>
<keyword evidence="3" id="KW-0813">Transport</keyword>
<dbReference type="RefSeq" id="WP_187736498.1">
    <property type="nucleotide sequence ID" value="NZ_CP060790.1"/>
</dbReference>
<dbReference type="InterPro" id="IPR023614">
    <property type="entry name" value="Porin_dom_sf"/>
</dbReference>
<dbReference type="InterPro" id="IPR050298">
    <property type="entry name" value="Gram-neg_bact_OMP"/>
</dbReference>
<gene>
    <name evidence="13" type="ORF">H9L24_00300</name>
</gene>
<dbReference type="Gene3D" id="2.40.160.10">
    <property type="entry name" value="Porin"/>
    <property type="match status" value="1"/>
</dbReference>
<keyword evidence="6 11" id="KW-0732">Signal</keyword>
<comment type="subunit">
    <text evidence="2">Homotrimer.</text>
</comment>
<dbReference type="AlphaFoldDB" id="A0A7H0HG49"/>
<dbReference type="GO" id="GO:0046930">
    <property type="term" value="C:pore complex"/>
    <property type="evidence" value="ECO:0007669"/>
    <property type="project" value="UniProtKB-KW"/>
</dbReference>
<keyword evidence="8" id="KW-0626">Porin</keyword>
<keyword evidence="4" id="KW-1134">Transmembrane beta strand</keyword>
<dbReference type="Proteomes" id="UP000516057">
    <property type="component" value="Chromosome"/>
</dbReference>
<evidence type="ECO:0000256" key="2">
    <source>
        <dbReference type="ARBA" id="ARBA00011233"/>
    </source>
</evidence>
<evidence type="ECO:0000256" key="1">
    <source>
        <dbReference type="ARBA" id="ARBA00004571"/>
    </source>
</evidence>
<dbReference type="Pfam" id="PF13609">
    <property type="entry name" value="Porin_4"/>
    <property type="match status" value="1"/>
</dbReference>
<dbReference type="SUPFAM" id="SSF56935">
    <property type="entry name" value="Porins"/>
    <property type="match status" value="1"/>
</dbReference>
<feature type="signal peptide" evidence="11">
    <location>
        <begin position="1"/>
        <end position="31"/>
    </location>
</feature>
<evidence type="ECO:0000259" key="12">
    <source>
        <dbReference type="Pfam" id="PF13609"/>
    </source>
</evidence>
<evidence type="ECO:0000256" key="8">
    <source>
        <dbReference type="ARBA" id="ARBA00023114"/>
    </source>
</evidence>
<evidence type="ECO:0000256" key="10">
    <source>
        <dbReference type="ARBA" id="ARBA00023237"/>
    </source>
</evidence>
<name>A0A7H0HG49_9BURK</name>
<evidence type="ECO:0000256" key="5">
    <source>
        <dbReference type="ARBA" id="ARBA00022692"/>
    </source>
</evidence>
<dbReference type="EMBL" id="CP060790">
    <property type="protein sequence ID" value="QNP59515.1"/>
    <property type="molecule type" value="Genomic_DNA"/>
</dbReference>
<dbReference type="KEGG" id="amon:H9L24_00300"/>
<keyword evidence="14" id="KW-1185">Reference proteome</keyword>
<evidence type="ECO:0000256" key="6">
    <source>
        <dbReference type="ARBA" id="ARBA00022729"/>
    </source>
</evidence>
<evidence type="ECO:0000313" key="14">
    <source>
        <dbReference type="Proteomes" id="UP000516057"/>
    </source>
</evidence>
<evidence type="ECO:0000313" key="13">
    <source>
        <dbReference type="EMBL" id="QNP59515.1"/>
    </source>
</evidence>
<evidence type="ECO:0000256" key="11">
    <source>
        <dbReference type="SAM" id="SignalP"/>
    </source>
</evidence>
<dbReference type="GO" id="GO:0006811">
    <property type="term" value="P:monoatomic ion transport"/>
    <property type="evidence" value="ECO:0007669"/>
    <property type="project" value="UniProtKB-KW"/>
</dbReference>
<feature type="domain" description="Porin" evidence="12">
    <location>
        <begin position="20"/>
        <end position="306"/>
    </location>
</feature>
<dbReference type="CDD" id="cd00342">
    <property type="entry name" value="gram_neg_porins"/>
    <property type="match status" value="1"/>
</dbReference>
<protein>
    <submittedName>
        <fullName evidence="13">Porin</fullName>
    </submittedName>
</protein>
<sequence length="324" mass="34442">MKKHHTPSITTPLAQALLGTAALLAVPAAPAQTITLYGKVDLGLGKNIGADSVGLQEAIGSRIGLRGTEDLGGGWSAGFHLEHRFTPDTGAQTDPVRFWQGQSTVSLRGPYGGLSLGYQYTAAYSLAQNVIDPWRGATVAQMRTTWRGGISRTRVENSIRYDLRSGGLAFAASVAEAPREGSSAGPRRPVSVAANYTAGPWLLAAGWENPANANDHLLNLGATYQAGPARLAFGWSRGSTARDDSFRAVLLGVTYAVGAGEIKAGFITADTRTPAGAVRSQVRKLGLGYVHHLSKRTFLYTNLARDSRAPRERVGYDLGLQHNF</sequence>
<evidence type="ECO:0000256" key="4">
    <source>
        <dbReference type="ARBA" id="ARBA00022452"/>
    </source>
</evidence>
<evidence type="ECO:0000256" key="3">
    <source>
        <dbReference type="ARBA" id="ARBA00022448"/>
    </source>
</evidence>
<evidence type="ECO:0000256" key="9">
    <source>
        <dbReference type="ARBA" id="ARBA00023136"/>
    </source>
</evidence>
<accession>A0A7H0HG49</accession>
<dbReference type="PANTHER" id="PTHR34501:SF9">
    <property type="entry name" value="MAJOR OUTER MEMBRANE PROTEIN P.IA"/>
    <property type="match status" value="1"/>
</dbReference>
<reference evidence="13 14" key="1">
    <citation type="submission" date="2020-08" db="EMBL/GenBank/DDBJ databases">
        <title>Genome sequence of Acidovorax monticola KACC 19171T.</title>
        <authorList>
            <person name="Hyun D.-W."/>
            <person name="Bae J.-W."/>
        </authorList>
    </citation>
    <scope>NUCLEOTIDE SEQUENCE [LARGE SCALE GENOMIC DNA]</scope>
    <source>
        <strain evidence="13 14">KACC 19171</strain>
    </source>
</reference>
<proteinExistence type="predicted"/>
<keyword evidence="9" id="KW-0472">Membrane</keyword>
<keyword evidence="7" id="KW-0406">Ion transport</keyword>
<dbReference type="InterPro" id="IPR033900">
    <property type="entry name" value="Gram_neg_porin_domain"/>
</dbReference>
<dbReference type="GO" id="GO:0009279">
    <property type="term" value="C:cell outer membrane"/>
    <property type="evidence" value="ECO:0007669"/>
    <property type="project" value="UniProtKB-SubCell"/>
</dbReference>
<keyword evidence="10" id="KW-0998">Cell outer membrane</keyword>
<keyword evidence="5" id="KW-0812">Transmembrane</keyword>